<dbReference type="Proteomes" id="UP001054821">
    <property type="component" value="Chromosome 6"/>
</dbReference>
<reference evidence="1 2" key="1">
    <citation type="journal article" date="2022" name="G3 (Bethesda)">
        <title>Whole-genome sequence and methylome profiling of the almond [Prunus dulcis (Mill.) D.A. Webb] cultivar 'Nonpareil'.</title>
        <authorList>
            <person name="D'Amico-Willman K.M."/>
            <person name="Ouma W.Z."/>
            <person name="Meulia T."/>
            <person name="Sideli G.M."/>
            <person name="Gradziel T.M."/>
            <person name="Fresnedo-Ramirez J."/>
        </authorList>
    </citation>
    <scope>NUCLEOTIDE SEQUENCE [LARGE SCALE GENOMIC DNA]</scope>
    <source>
        <strain evidence="1">Clone GOH B32 T37-40</strain>
    </source>
</reference>
<protein>
    <submittedName>
        <fullName evidence="1">Uncharacterized protein</fullName>
    </submittedName>
</protein>
<comment type="caution">
    <text evidence="1">The sequence shown here is derived from an EMBL/GenBank/DDBJ whole genome shotgun (WGS) entry which is preliminary data.</text>
</comment>
<accession>A0AAD4VGJ5</accession>
<organism evidence="1 2">
    <name type="scientific">Prunus dulcis</name>
    <name type="common">Almond</name>
    <name type="synonym">Amygdalus dulcis</name>
    <dbReference type="NCBI Taxonomy" id="3755"/>
    <lineage>
        <taxon>Eukaryota</taxon>
        <taxon>Viridiplantae</taxon>
        <taxon>Streptophyta</taxon>
        <taxon>Embryophyta</taxon>
        <taxon>Tracheophyta</taxon>
        <taxon>Spermatophyta</taxon>
        <taxon>Magnoliopsida</taxon>
        <taxon>eudicotyledons</taxon>
        <taxon>Gunneridae</taxon>
        <taxon>Pentapetalae</taxon>
        <taxon>rosids</taxon>
        <taxon>fabids</taxon>
        <taxon>Rosales</taxon>
        <taxon>Rosaceae</taxon>
        <taxon>Amygdaloideae</taxon>
        <taxon>Amygdaleae</taxon>
        <taxon>Prunus</taxon>
    </lineage>
</organism>
<evidence type="ECO:0000313" key="2">
    <source>
        <dbReference type="Proteomes" id="UP001054821"/>
    </source>
</evidence>
<keyword evidence="2" id="KW-1185">Reference proteome</keyword>
<dbReference type="AlphaFoldDB" id="A0AAD4VGJ5"/>
<proteinExistence type="predicted"/>
<dbReference type="EMBL" id="JAJFAZ020000006">
    <property type="protein sequence ID" value="KAI5323787.1"/>
    <property type="molecule type" value="Genomic_DNA"/>
</dbReference>
<evidence type="ECO:0000313" key="1">
    <source>
        <dbReference type="EMBL" id="KAI5323787.1"/>
    </source>
</evidence>
<sequence length="117" mass="12891">MGPESKNLSHIQQGWRHGAHTEVKCIAGRIPEAQSSGKQVFISVNQLLGQKNGIINPGSPPVTPISREKPINPVCPFDWTVPHLTGRKRPAQILANPRIRSQGRSTLKTQRSLSILF</sequence>
<name>A0AAD4VGJ5_PRUDU</name>
<gene>
    <name evidence="1" type="ORF">L3X38_032859</name>
</gene>